<dbReference type="RefSeq" id="WP_182687001.1">
    <property type="nucleotide sequence ID" value="NZ_JACHTF010000008.1"/>
</dbReference>
<keyword evidence="2" id="KW-0732">Signal</keyword>
<comment type="caution">
    <text evidence="3">The sequence shown here is derived from an EMBL/GenBank/DDBJ whole genome shotgun (WGS) entry which is preliminary data.</text>
</comment>
<comment type="similarity">
    <text evidence="1">Belongs to the outer membrane factor (OMF) (TC 1.B.17) family.</text>
</comment>
<gene>
    <name evidence="3" type="ORF">H4F98_09270</name>
</gene>
<dbReference type="Gene3D" id="1.20.1600.10">
    <property type="entry name" value="Outer membrane efflux proteins (OEP)"/>
    <property type="match status" value="1"/>
</dbReference>
<dbReference type="Proteomes" id="UP000523196">
    <property type="component" value="Unassembled WGS sequence"/>
</dbReference>
<feature type="signal peptide" evidence="2">
    <location>
        <begin position="1"/>
        <end position="23"/>
    </location>
</feature>
<dbReference type="Pfam" id="PF02321">
    <property type="entry name" value="OEP"/>
    <property type="match status" value="1"/>
</dbReference>
<dbReference type="GO" id="GO:0015562">
    <property type="term" value="F:efflux transmembrane transporter activity"/>
    <property type="evidence" value="ECO:0007669"/>
    <property type="project" value="InterPro"/>
</dbReference>
<sequence>MTLRLAAFAAGLACALAALPACAGAPLGLDDAFARVLRAHPDLREVDARRPLLAHERDQAAQRPSLRLDASLENAFGSGGLRALDGAELTLGLSSVLERGAKADARAAVVQRRMDGLDNERAGRRLDLLAETARRYLDAVATSAQRRVALEDIRQREQAVSLARRRRQAGASPASLVLTARAARAEAELGLERASQQHAIALARLAALWGGRDPSFELADRVPPDLPEIAPLARLEALLRDTPDLARFADQRRVAEARLQLARSESRADIDWSLGVRRLQADDDVGLVAGISIPLGSRSRAAPGIRMAKAELQRLSVERESASLSLYATLAEAHGRYRLARLEALRFEDDIIPALERAEGDARVAFERGAAGPLEWTQLQDRLVDARRRQLAATVDGQRALIELQRLTAQPLLATAAPNPGSTP</sequence>
<organism evidence="3 4">
    <name type="scientific">Marilutibacter spongiae</name>
    <dbReference type="NCBI Taxonomy" id="2025720"/>
    <lineage>
        <taxon>Bacteria</taxon>
        <taxon>Pseudomonadati</taxon>
        <taxon>Pseudomonadota</taxon>
        <taxon>Gammaproteobacteria</taxon>
        <taxon>Lysobacterales</taxon>
        <taxon>Lysobacteraceae</taxon>
        <taxon>Marilutibacter</taxon>
    </lineage>
</organism>
<reference evidence="3 4" key="1">
    <citation type="submission" date="2020-08" db="EMBL/GenBank/DDBJ databases">
        <authorList>
            <person name="Xu S."/>
            <person name="Li A."/>
        </authorList>
    </citation>
    <scope>NUCLEOTIDE SEQUENCE [LARGE SCALE GENOMIC DNA]</scope>
    <source>
        <strain evidence="3 4">119BY6-57</strain>
    </source>
</reference>
<evidence type="ECO:0000256" key="1">
    <source>
        <dbReference type="ARBA" id="ARBA00007613"/>
    </source>
</evidence>
<name>A0A7W3TLY1_9GAMM</name>
<dbReference type="InterPro" id="IPR010131">
    <property type="entry name" value="MdtP/NodT-like"/>
</dbReference>
<dbReference type="PANTHER" id="PTHR30203">
    <property type="entry name" value="OUTER MEMBRANE CATION EFFLUX PROTEIN"/>
    <property type="match status" value="1"/>
</dbReference>
<dbReference type="SUPFAM" id="SSF56954">
    <property type="entry name" value="Outer membrane efflux proteins (OEP)"/>
    <property type="match status" value="1"/>
</dbReference>
<proteinExistence type="inferred from homology"/>
<dbReference type="PANTHER" id="PTHR30203:SF24">
    <property type="entry name" value="BLR4935 PROTEIN"/>
    <property type="match status" value="1"/>
</dbReference>
<feature type="chain" id="PRO_5030764898" evidence="2">
    <location>
        <begin position="24"/>
        <end position="424"/>
    </location>
</feature>
<accession>A0A7W3TLY1</accession>
<dbReference type="EMBL" id="JACHTF010000008">
    <property type="protein sequence ID" value="MBB1060762.1"/>
    <property type="molecule type" value="Genomic_DNA"/>
</dbReference>
<evidence type="ECO:0000256" key="2">
    <source>
        <dbReference type="SAM" id="SignalP"/>
    </source>
</evidence>
<dbReference type="InterPro" id="IPR003423">
    <property type="entry name" value="OMP_efflux"/>
</dbReference>
<keyword evidence="4" id="KW-1185">Reference proteome</keyword>
<evidence type="ECO:0000313" key="3">
    <source>
        <dbReference type="EMBL" id="MBB1060762.1"/>
    </source>
</evidence>
<dbReference type="AlphaFoldDB" id="A0A7W3TLY1"/>
<evidence type="ECO:0000313" key="4">
    <source>
        <dbReference type="Proteomes" id="UP000523196"/>
    </source>
</evidence>
<protein>
    <submittedName>
        <fullName evidence="3">TolC family protein</fullName>
    </submittedName>
</protein>